<evidence type="ECO:0000256" key="1">
    <source>
        <dbReference type="SAM" id="MobiDB-lite"/>
    </source>
</evidence>
<sequence>MAVAALAHVFVFSAEPYHFLPASEYGKVTTQTTKAMLKIEDSNEEKPPSVLEKTETKVEAPGTSVKESVQDIVLEGGQHVVKDVVLTINQAIEPVEKGVAKIQETFHHISMSSGDHDEEQILEVDEHEEARTENGSEVLICKDKLISESKPQKGEVKTRRKPQK</sequence>
<evidence type="ECO:0000313" key="3">
    <source>
        <dbReference type="Proteomes" id="UP001642360"/>
    </source>
</evidence>
<feature type="region of interest" description="Disordered" evidence="1">
    <location>
        <begin position="41"/>
        <end position="65"/>
    </location>
</feature>
<dbReference type="EMBL" id="CAUOFW020003325">
    <property type="protein sequence ID" value="CAK9159221.1"/>
    <property type="molecule type" value="Genomic_DNA"/>
</dbReference>
<reference evidence="2 3" key="1">
    <citation type="submission" date="2024-02" db="EMBL/GenBank/DDBJ databases">
        <authorList>
            <person name="Vignale AGUSTIN F."/>
            <person name="Sosa J E."/>
            <person name="Modenutti C."/>
        </authorList>
    </citation>
    <scope>NUCLEOTIDE SEQUENCE [LARGE SCALE GENOMIC DNA]</scope>
</reference>
<gene>
    <name evidence="2" type="ORF">ILEXP_LOCUS27920</name>
</gene>
<dbReference type="AlphaFoldDB" id="A0ABC8STJ9"/>
<name>A0ABC8STJ9_9AQUA</name>
<proteinExistence type="predicted"/>
<protein>
    <submittedName>
        <fullName evidence="2">Uncharacterized protein</fullName>
    </submittedName>
</protein>
<feature type="compositionally biased region" description="Basic and acidic residues" evidence="1">
    <location>
        <begin position="41"/>
        <end position="58"/>
    </location>
</feature>
<dbReference type="Proteomes" id="UP001642360">
    <property type="component" value="Unassembled WGS sequence"/>
</dbReference>
<accession>A0ABC8STJ9</accession>
<comment type="caution">
    <text evidence="2">The sequence shown here is derived from an EMBL/GenBank/DDBJ whole genome shotgun (WGS) entry which is preliminary data.</text>
</comment>
<organism evidence="2 3">
    <name type="scientific">Ilex paraguariensis</name>
    <name type="common">yerba mate</name>
    <dbReference type="NCBI Taxonomy" id="185542"/>
    <lineage>
        <taxon>Eukaryota</taxon>
        <taxon>Viridiplantae</taxon>
        <taxon>Streptophyta</taxon>
        <taxon>Embryophyta</taxon>
        <taxon>Tracheophyta</taxon>
        <taxon>Spermatophyta</taxon>
        <taxon>Magnoliopsida</taxon>
        <taxon>eudicotyledons</taxon>
        <taxon>Gunneridae</taxon>
        <taxon>Pentapetalae</taxon>
        <taxon>asterids</taxon>
        <taxon>campanulids</taxon>
        <taxon>Aquifoliales</taxon>
        <taxon>Aquifoliaceae</taxon>
        <taxon>Ilex</taxon>
    </lineage>
</organism>
<evidence type="ECO:0000313" key="2">
    <source>
        <dbReference type="EMBL" id="CAK9159221.1"/>
    </source>
</evidence>
<keyword evidence="3" id="KW-1185">Reference proteome</keyword>